<evidence type="ECO:0000256" key="2">
    <source>
        <dbReference type="ARBA" id="ARBA00006602"/>
    </source>
</evidence>
<dbReference type="GO" id="GO:0015031">
    <property type="term" value="P:protein transport"/>
    <property type="evidence" value="ECO:0007669"/>
    <property type="project" value="UniProtKB-KW"/>
</dbReference>
<gene>
    <name evidence="10" type="primary">fliH</name>
    <name evidence="10" type="ORF">J416_00804</name>
</gene>
<evidence type="ECO:0000313" key="10">
    <source>
        <dbReference type="EMBL" id="ENH98240.1"/>
    </source>
</evidence>
<name>N4WV48_9BACI</name>
<feature type="coiled-coil region" evidence="8">
    <location>
        <begin position="33"/>
        <end position="82"/>
    </location>
</feature>
<dbReference type="PANTHER" id="PTHR34982">
    <property type="entry name" value="YOP PROTEINS TRANSLOCATION PROTEIN L"/>
    <property type="match status" value="1"/>
</dbReference>
<evidence type="ECO:0000256" key="5">
    <source>
        <dbReference type="ARBA" id="ARBA00022927"/>
    </source>
</evidence>
<dbReference type="GO" id="GO:0044781">
    <property type="term" value="P:bacterial-type flagellum organization"/>
    <property type="evidence" value="ECO:0007669"/>
    <property type="project" value="UniProtKB-KW"/>
</dbReference>
<sequence>MILLSNASTRKIAIKPIQTLNIEKEPNQSQEDFQDIQDQIKEAKQQLRDVKQQIEEQKKAANEEIDQMKQQWEEERQADQEKAQQEGYQQGFEQGKNDSVKQYEAFIQQGRDVVRQANQDYEDIIQKSESSILEIALEVAEKIVYHSLSEDHELYTNMVRRAINQVMNQTSVEIYCVPAHYQKVLDNKEELMHILHQRAELSIYPDEQLQEGQVIIETPYGKIDASVDTQLEEIRYRLAQVVEEMTREQTSTTG</sequence>
<dbReference type="AlphaFoldDB" id="N4WV48"/>
<organism evidence="10 11">
    <name type="scientific">Gracilibacillus halophilus YIM-C55.5</name>
    <dbReference type="NCBI Taxonomy" id="1308866"/>
    <lineage>
        <taxon>Bacteria</taxon>
        <taxon>Bacillati</taxon>
        <taxon>Bacillota</taxon>
        <taxon>Bacilli</taxon>
        <taxon>Bacillales</taxon>
        <taxon>Bacillaceae</taxon>
        <taxon>Gracilibacillus</taxon>
    </lineage>
</organism>
<dbReference type="Proteomes" id="UP000012283">
    <property type="component" value="Unassembled WGS sequence"/>
</dbReference>
<keyword evidence="10" id="KW-0282">Flagellum</keyword>
<dbReference type="PANTHER" id="PTHR34982:SF1">
    <property type="entry name" value="FLAGELLAR ASSEMBLY PROTEIN FLIH"/>
    <property type="match status" value="1"/>
</dbReference>
<evidence type="ECO:0000256" key="1">
    <source>
        <dbReference type="ARBA" id="ARBA00003041"/>
    </source>
</evidence>
<evidence type="ECO:0000313" key="11">
    <source>
        <dbReference type="Proteomes" id="UP000012283"/>
    </source>
</evidence>
<dbReference type="Pfam" id="PF02108">
    <property type="entry name" value="FliH"/>
    <property type="match status" value="1"/>
</dbReference>
<keyword evidence="8" id="KW-0175">Coiled coil</keyword>
<protein>
    <recommendedName>
        <fullName evidence="7">Flagellar assembly protein FliH</fullName>
    </recommendedName>
</protein>
<keyword evidence="10" id="KW-0966">Cell projection</keyword>
<keyword evidence="6" id="KW-1006">Bacterial flagellum protein export</keyword>
<reference evidence="10 11" key="1">
    <citation type="submission" date="2013-03" db="EMBL/GenBank/DDBJ databases">
        <title>Draft genome sequence of Gracibacillus halophilus YIM-C55.5, a moderately halophilic and thermophilic organism from the Xiaochaidamu salt lake.</title>
        <authorList>
            <person name="Sugumar T."/>
            <person name="Polireddy D.R."/>
            <person name="Antony A."/>
            <person name="Madhava Y.R."/>
            <person name="Sivakumar N."/>
        </authorList>
    </citation>
    <scope>NUCLEOTIDE SEQUENCE [LARGE SCALE GENOMIC DNA]</scope>
    <source>
        <strain evidence="10 11">YIM-C55.5</strain>
    </source>
</reference>
<evidence type="ECO:0000256" key="4">
    <source>
        <dbReference type="ARBA" id="ARBA00022795"/>
    </source>
</evidence>
<keyword evidence="11" id="KW-1185">Reference proteome</keyword>
<dbReference type="eggNOG" id="COG1317">
    <property type="taxonomic scope" value="Bacteria"/>
</dbReference>
<dbReference type="InterPro" id="IPR051472">
    <property type="entry name" value="T3SS_Stator/FliH"/>
</dbReference>
<evidence type="ECO:0000256" key="8">
    <source>
        <dbReference type="SAM" id="Coils"/>
    </source>
</evidence>
<accession>N4WV48</accession>
<keyword evidence="10" id="KW-0969">Cilium</keyword>
<dbReference type="STRING" id="1308866.J416_00804"/>
<comment type="caution">
    <text evidence="10">The sequence shown here is derived from an EMBL/GenBank/DDBJ whole genome shotgun (WGS) entry which is preliminary data.</text>
</comment>
<dbReference type="OrthoDB" id="19020at2"/>
<evidence type="ECO:0000256" key="3">
    <source>
        <dbReference type="ARBA" id="ARBA00022448"/>
    </source>
</evidence>
<proteinExistence type="inferred from homology"/>
<evidence type="ECO:0000259" key="9">
    <source>
        <dbReference type="Pfam" id="PF02108"/>
    </source>
</evidence>
<dbReference type="PATRIC" id="fig|1308866.3.peg.164"/>
<keyword evidence="3" id="KW-0813">Transport</keyword>
<dbReference type="InterPro" id="IPR018035">
    <property type="entry name" value="Flagellar_FliH/T3SS_HrpE"/>
</dbReference>
<keyword evidence="4" id="KW-1005">Bacterial flagellum biogenesis</keyword>
<dbReference type="GO" id="GO:0005829">
    <property type="term" value="C:cytosol"/>
    <property type="evidence" value="ECO:0007669"/>
    <property type="project" value="TreeGrafter"/>
</dbReference>
<comment type="similarity">
    <text evidence="2">Belongs to the FliH family.</text>
</comment>
<evidence type="ECO:0000256" key="6">
    <source>
        <dbReference type="ARBA" id="ARBA00023225"/>
    </source>
</evidence>
<keyword evidence="5" id="KW-0653">Protein transport</keyword>
<dbReference type="EMBL" id="APML01000004">
    <property type="protein sequence ID" value="ENH98240.1"/>
    <property type="molecule type" value="Genomic_DNA"/>
</dbReference>
<comment type="function">
    <text evidence="1">Needed for flagellar regrowth and assembly.</text>
</comment>
<dbReference type="InterPro" id="IPR022524">
    <property type="entry name" value="FliH_Bacilli"/>
</dbReference>
<feature type="domain" description="Flagellar assembly protein FliH/Type III secretion system HrpE" evidence="9">
    <location>
        <begin position="109"/>
        <end position="234"/>
    </location>
</feature>
<evidence type="ECO:0000256" key="7">
    <source>
        <dbReference type="NCBIfam" id="TIGR03825"/>
    </source>
</evidence>
<dbReference type="NCBIfam" id="TIGR03825">
    <property type="entry name" value="FliH_bacil"/>
    <property type="match status" value="1"/>
</dbReference>